<protein>
    <submittedName>
        <fullName evidence="1">Uncharacterized protein</fullName>
    </submittedName>
</protein>
<proteinExistence type="predicted"/>
<accession>A0A8S3Q979</accession>
<dbReference type="AlphaFoldDB" id="A0A8S3Q979"/>
<keyword evidence="2" id="KW-1185">Reference proteome</keyword>
<comment type="caution">
    <text evidence="1">The sequence shown here is derived from an EMBL/GenBank/DDBJ whole genome shotgun (WGS) entry which is preliminary data.</text>
</comment>
<evidence type="ECO:0000313" key="2">
    <source>
        <dbReference type="Proteomes" id="UP000683360"/>
    </source>
</evidence>
<evidence type="ECO:0000313" key="1">
    <source>
        <dbReference type="EMBL" id="CAG2193241.1"/>
    </source>
</evidence>
<dbReference type="Proteomes" id="UP000683360">
    <property type="component" value="Unassembled WGS sequence"/>
</dbReference>
<sequence length="162" mass="19271">MFWRIFDSDMLNYPSCLFFFKRKHAQESVNTNSGRPLPDIYHYDEINPYDEIPLEDLPDNSDIAPLQVRRLSLPHPNEHINNRTLNEESRGYISLPNLRNDRIYISPYNSLQSVIILLRTNSTQQSMRRVDSEHSGYVHPYHALHFPFDRQKYTSFKKRDSV</sequence>
<reference evidence="1" key="1">
    <citation type="submission" date="2021-03" db="EMBL/GenBank/DDBJ databases">
        <authorList>
            <person name="Bekaert M."/>
        </authorList>
    </citation>
    <scope>NUCLEOTIDE SEQUENCE</scope>
</reference>
<dbReference type="EMBL" id="CAJPWZ010000459">
    <property type="protein sequence ID" value="CAG2193241.1"/>
    <property type="molecule type" value="Genomic_DNA"/>
</dbReference>
<name>A0A8S3Q979_MYTED</name>
<organism evidence="1 2">
    <name type="scientific">Mytilus edulis</name>
    <name type="common">Blue mussel</name>
    <dbReference type="NCBI Taxonomy" id="6550"/>
    <lineage>
        <taxon>Eukaryota</taxon>
        <taxon>Metazoa</taxon>
        <taxon>Spiralia</taxon>
        <taxon>Lophotrochozoa</taxon>
        <taxon>Mollusca</taxon>
        <taxon>Bivalvia</taxon>
        <taxon>Autobranchia</taxon>
        <taxon>Pteriomorphia</taxon>
        <taxon>Mytilida</taxon>
        <taxon>Mytiloidea</taxon>
        <taxon>Mytilidae</taxon>
        <taxon>Mytilinae</taxon>
        <taxon>Mytilus</taxon>
    </lineage>
</organism>
<gene>
    <name evidence="1" type="ORF">MEDL_8454</name>
</gene>